<evidence type="ECO:0000313" key="3">
    <source>
        <dbReference type="Proteomes" id="UP000026714"/>
    </source>
</evidence>
<sequence length="168" mass="18233">MQPLDDQDRQLQDKRSPTHRRAPLWRCWITGGLTVVALTVTSLGSHHSGSLARLSRFSPTETIARLAAHAQAYGLSVFARIPLQDREGRGEWLVLGLAEDETAIVQSDDPEQVVSLPLTMRITAEAGGGSRIQFHATDELPRLPDGTLPAQLIEGLEALPALLDDALG</sequence>
<dbReference type="RefSeq" id="WP_037481608.1">
    <property type="nucleotide sequence ID" value="NZ_AZRA01000052.1"/>
</dbReference>
<gene>
    <name evidence="2" type="ORF">X805_21260</name>
</gene>
<protein>
    <recommendedName>
        <fullName evidence="4">DUF302 domain-containing protein</fullName>
    </recommendedName>
</protein>
<evidence type="ECO:0008006" key="4">
    <source>
        <dbReference type="Google" id="ProtNLM"/>
    </source>
</evidence>
<evidence type="ECO:0000256" key="1">
    <source>
        <dbReference type="SAM" id="Phobius"/>
    </source>
</evidence>
<keyword evidence="3" id="KW-1185">Reference proteome</keyword>
<comment type="caution">
    <text evidence="2">The sequence shown here is derived from an EMBL/GenBank/DDBJ whole genome shotgun (WGS) entry which is preliminary data.</text>
</comment>
<keyword evidence="1" id="KW-0812">Transmembrane</keyword>
<proteinExistence type="predicted"/>
<name>A0A059KM52_9BURK</name>
<feature type="transmembrane region" description="Helical" evidence="1">
    <location>
        <begin position="24"/>
        <end position="43"/>
    </location>
</feature>
<dbReference type="eggNOG" id="ENOG5033HK8">
    <property type="taxonomic scope" value="Bacteria"/>
</dbReference>
<keyword evidence="1" id="KW-0472">Membrane</keyword>
<evidence type="ECO:0000313" key="2">
    <source>
        <dbReference type="EMBL" id="KDB52304.1"/>
    </source>
</evidence>
<organism evidence="2 3">
    <name type="scientific">Sphaerotilus natans subsp. natans DSM 6575</name>
    <dbReference type="NCBI Taxonomy" id="1286631"/>
    <lineage>
        <taxon>Bacteria</taxon>
        <taxon>Pseudomonadati</taxon>
        <taxon>Pseudomonadota</taxon>
        <taxon>Betaproteobacteria</taxon>
        <taxon>Burkholderiales</taxon>
        <taxon>Sphaerotilaceae</taxon>
        <taxon>Sphaerotilus</taxon>
    </lineage>
</organism>
<dbReference type="STRING" id="34103.SAMN05421778_12081"/>
<dbReference type="AlphaFoldDB" id="A0A059KM52"/>
<dbReference type="EMBL" id="AZRA01000052">
    <property type="protein sequence ID" value="KDB52304.1"/>
    <property type="molecule type" value="Genomic_DNA"/>
</dbReference>
<dbReference type="Proteomes" id="UP000026714">
    <property type="component" value="Unassembled WGS sequence"/>
</dbReference>
<keyword evidence="1" id="KW-1133">Transmembrane helix</keyword>
<reference evidence="2 3" key="1">
    <citation type="journal article" date="2014" name="FEMS Microbiol. Ecol.">
        <title>Sphaerotilus natans encrusted with nanoball-shaped Fe(III) oxide minerals formed by nitrate-reducing mixotrophic Fe(II) oxidation.</title>
        <authorList>
            <person name="Park S."/>
            <person name="Kim D.H."/>
            <person name="Lee J.H."/>
            <person name="Hur H.G."/>
        </authorList>
    </citation>
    <scope>NUCLEOTIDE SEQUENCE [LARGE SCALE GENOMIC DNA]</scope>
    <source>
        <strain evidence="2 3">DSM 6575</strain>
    </source>
</reference>
<accession>A0A059KM52</accession>